<feature type="region of interest" description="Disordered" evidence="1">
    <location>
        <begin position="1"/>
        <end position="126"/>
    </location>
</feature>
<proteinExistence type="predicted"/>
<dbReference type="PANTHER" id="PTHR38116">
    <property type="entry name" value="CHROMOSOME 7, WHOLE GENOME SHOTGUN SEQUENCE"/>
    <property type="match status" value="1"/>
</dbReference>
<feature type="compositionally biased region" description="Basic residues" evidence="1">
    <location>
        <begin position="70"/>
        <end position="79"/>
    </location>
</feature>
<sequence>MASERQRDRFPSAEPPLAETTAAATRGSDATYIRPRTRQRVPKEPAPLTVPDISEDAAERKRVLNVLAQRRYRERKRQSRPQAARGQRQSPQSGVSQPEDGSPSANDTNGEEPNGHGPSTNVANGVEPSTEVHADMAGSLQTTTASVETNPAGDISSFSLDFTASLSPGMFDLSDKALEDLAMNTGGLPSLDLDSQQLNFGTQVPSTTAAPSSFSLTIDPSAVFNTSSSAVTTISSSSSYASPDTSSASVTSPPADSYFLPVNELTLLRAFLRIATRLGCAKSLWDLSATSPFCPPLPTAGPTPPFSNLDGAAATGASNNDSGGGDLAPLPPTWQPTASQQLVPHHPMLDILPWPSARDRVIAVFGLPEAARPAAAAGPLALAELAYDVEDSAEGMRIWGPDPYDPAAWEVGQLLFERWWFIFDREIVEQSNRWRALRGAGALKMKGEGEWGRMGGFTMGW</sequence>
<comment type="caution">
    <text evidence="2">The sequence shown here is derived from an EMBL/GenBank/DDBJ whole genome shotgun (WGS) entry which is preliminary data.</text>
</comment>
<evidence type="ECO:0008006" key="4">
    <source>
        <dbReference type="Google" id="ProtNLM"/>
    </source>
</evidence>
<protein>
    <recommendedName>
        <fullName evidence="4">BZIP domain-containing protein</fullName>
    </recommendedName>
</protein>
<dbReference type="AlphaFoldDB" id="A0AAJ0C850"/>
<evidence type="ECO:0000313" key="2">
    <source>
        <dbReference type="EMBL" id="KAK1771272.1"/>
    </source>
</evidence>
<accession>A0AAJ0C850</accession>
<feature type="compositionally biased region" description="Polar residues" evidence="1">
    <location>
        <begin position="87"/>
        <end position="96"/>
    </location>
</feature>
<keyword evidence="3" id="KW-1185">Reference proteome</keyword>
<dbReference type="PANTHER" id="PTHR38116:SF9">
    <property type="entry name" value="BZIP DOMAIN-CONTAINING PROTEIN"/>
    <property type="match status" value="1"/>
</dbReference>
<feature type="compositionally biased region" description="Low complexity" evidence="1">
    <location>
        <begin position="15"/>
        <end position="25"/>
    </location>
</feature>
<evidence type="ECO:0000313" key="3">
    <source>
        <dbReference type="Proteomes" id="UP001244011"/>
    </source>
</evidence>
<reference evidence="2" key="1">
    <citation type="submission" date="2023-06" db="EMBL/GenBank/DDBJ databases">
        <title>Genome-scale phylogeny and comparative genomics of the fungal order Sordariales.</title>
        <authorList>
            <consortium name="Lawrence Berkeley National Laboratory"/>
            <person name="Hensen N."/>
            <person name="Bonometti L."/>
            <person name="Westerberg I."/>
            <person name="Brannstrom I.O."/>
            <person name="Guillou S."/>
            <person name="Cros-Aarteil S."/>
            <person name="Calhoun S."/>
            <person name="Haridas S."/>
            <person name="Kuo A."/>
            <person name="Mondo S."/>
            <person name="Pangilinan J."/>
            <person name="Riley R."/>
            <person name="Labutti K."/>
            <person name="Andreopoulos B."/>
            <person name="Lipzen A."/>
            <person name="Chen C."/>
            <person name="Yanf M."/>
            <person name="Daum C."/>
            <person name="Ng V."/>
            <person name="Clum A."/>
            <person name="Steindorff A."/>
            <person name="Ohm R."/>
            <person name="Martin F."/>
            <person name="Silar P."/>
            <person name="Natvig D."/>
            <person name="Lalanne C."/>
            <person name="Gautier V."/>
            <person name="Ament-Velasquez S.L."/>
            <person name="Kruys A."/>
            <person name="Hutchinson M.I."/>
            <person name="Powell A.J."/>
            <person name="Barry K."/>
            <person name="Miller A.N."/>
            <person name="Grigoriev I.V."/>
            <person name="Debuchy R."/>
            <person name="Gladieux P."/>
            <person name="Thoren M.H."/>
            <person name="Johannesson H."/>
        </authorList>
    </citation>
    <scope>NUCLEOTIDE SEQUENCE</scope>
    <source>
        <strain evidence="2">8032-3</strain>
    </source>
</reference>
<feature type="compositionally biased region" description="Basic and acidic residues" evidence="1">
    <location>
        <begin position="1"/>
        <end position="11"/>
    </location>
</feature>
<dbReference type="CDD" id="cd14688">
    <property type="entry name" value="bZIP_YAP"/>
    <property type="match status" value="1"/>
</dbReference>
<feature type="compositionally biased region" description="Pro residues" evidence="1">
    <location>
        <begin position="296"/>
        <end position="305"/>
    </location>
</feature>
<dbReference type="RefSeq" id="XP_060287485.1">
    <property type="nucleotide sequence ID" value="XM_060431640.1"/>
</dbReference>
<dbReference type="EMBL" id="MU838998">
    <property type="protein sequence ID" value="KAK1771272.1"/>
    <property type="molecule type" value="Genomic_DNA"/>
</dbReference>
<organism evidence="2 3">
    <name type="scientific">Phialemonium atrogriseum</name>
    <dbReference type="NCBI Taxonomy" id="1093897"/>
    <lineage>
        <taxon>Eukaryota</taxon>
        <taxon>Fungi</taxon>
        <taxon>Dikarya</taxon>
        <taxon>Ascomycota</taxon>
        <taxon>Pezizomycotina</taxon>
        <taxon>Sordariomycetes</taxon>
        <taxon>Sordariomycetidae</taxon>
        <taxon>Cephalothecales</taxon>
        <taxon>Cephalothecaceae</taxon>
        <taxon>Phialemonium</taxon>
    </lineage>
</organism>
<dbReference type="InterPro" id="IPR021833">
    <property type="entry name" value="DUF3425"/>
</dbReference>
<evidence type="ECO:0000256" key="1">
    <source>
        <dbReference type="SAM" id="MobiDB-lite"/>
    </source>
</evidence>
<feature type="region of interest" description="Disordered" evidence="1">
    <location>
        <begin position="296"/>
        <end position="327"/>
    </location>
</feature>
<gene>
    <name evidence="2" type="ORF">QBC33DRAFT_591345</name>
</gene>
<dbReference type="GeneID" id="85314827"/>
<dbReference type="Proteomes" id="UP001244011">
    <property type="component" value="Unassembled WGS sequence"/>
</dbReference>
<name>A0AAJ0C850_9PEZI</name>
<dbReference type="Pfam" id="PF11905">
    <property type="entry name" value="DUF3425"/>
    <property type="match status" value="1"/>
</dbReference>